<keyword evidence="1" id="KW-0812">Transmembrane</keyword>
<dbReference type="AlphaFoldDB" id="A0A4V2S6P8"/>
<dbReference type="EMBL" id="SLWS01000006">
    <property type="protein sequence ID" value="TCO56890.1"/>
    <property type="molecule type" value="Genomic_DNA"/>
</dbReference>
<protein>
    <submittedName>
        <fullName evidence="2">Uncharacterized protein</fullName>
    </submittedName>
</protein>
<name>A0A4V2S6P8_9PSEU</name>
<organism evidence="2 3">
    <name type="scientific">Actinocrispum wychmicini</name>
    <dbReference type="NCBI Taxonomy" id="1213861"/>
    <lineage>
        <taxon>Bacteria</taxon>
        <taxon>Bacillati</taxon>
        <taxon>Actinomycetota</taxon>
        <taxon>Actinomycetes</taxon>
        <taxon>Pseudonocardiales</taxon>
        <taxon>Pseudonocardiaceae</taxon>
        <taxon>Actinocrispum</taxon>
    </lineage>
</organism>
<evidence type="ECO:0000256" key="1">
    <source>
        <dbReference type="SAM" id="Phobius"/>
    </source>
</evidence>
<evidence type="ECO:0000313" key="3">
    <source>
        <dbReference type="Proteomes" id="UP000295680"/>
    </source>
</evidence>
<feature type="transmembrane region" description="Helical" evidence="1">
    <location>
        <begin position="72"/>
        <end position="92"/>
    </location>
</feature>
<evidence type="ECO:0000313" key="2">
    <source>
        <dbReference type="EMBL" id="TCO56890.1"/>
    </source>
</evidence>
<sequence length="116" mass="11783">MFSLVTCITSRVRISLGTCTKGWIDRAKLRVVIRSAGPNPARYGGRSRSGGYFALAEKDGAAFLAAVRRAGAAGVLLLAGFAVAAFLAAWAVAGRIEAAAVFLATVAVTGLVAGLG</sequence>
<reference evidence="2 3" key="1">
    <citation type="submission" date="2019-03" db="EMBL/GenBank/DDBJ databases">
        <title>Genomic Encyclopedia of Type Strains, Phase IV (KMG-IV): sequencing the most valuable type-strain genomes for metagenomic binning, comparative biology and taxonomic classification.</title>
        <authorList>
            <person name="Goeker M."/>
        </authorList>
    </citation>
    <scope>NUCLEOTIDE SEQUENCE [LARGE SCALE GENOMIC DNA]</scope>
    <source>
        <strain evidence="2 3">DSM 45934</strain>
    </source>
</reference>
<proteinExistence type="predicted"/>
<keyword evidence="1" id="KW-0472">Membrane</keyword>
<dbReference type="Proteomes" id="UP000295680">
    <property type="component" value="Unassembled WGS sequence"/>
</dbReference>
<keyword evidence="3" id="KW-1185">Reference proteome</keyword>
<gene>
    <name evidence="2" type="ORF">EV192_106365</name>
</gene>
<keyword evidence="1" id="KW-1133">Transmembrane helix</keyword>
<feature type="transmembrane region" description="Helical" evidence="1">
    <location>
        <begin position="98"/>
        <end position="115"/>
    </location>
</feature>
<accession>A0A4V2S6P8</accession>
<comment type="caution">
    <text evidence="2">The sequence shown here is derived from an EMBL/GenBank/DDBJ whole genome shotgun (WGS) entry which is preliminary data.</text>
</comment>